<proteinExistence type="predicted"/>
<keyword evidence="2" id="KW-1185">Reference proteome</keyword>
<accession>A0ABZ0HNA4</accession>
<dbReference type="RefSeq" id="WP_407338087.1">
    <property type="nucleotide sequence ID" value="NZ_CP136862.1"/>
</dbReference>
<dbReference type="Proteomes" id="UP001626536">
    <property type="component" value="Chromosome"/>
</dbReference>
<evidence type="ECO:0008006" key="3">
    <source>
        <dbReference type="Google" id="ProtNLM"/>
    </source>
</evidence>
<name>A0ABZ0HNA4_9HYPH</name>
<protein>
    <recommendedName>
        <fullName evidence="3">Flagellar assembly protein FliH/Type III secretion system HrpE domain-containing protein</fullName>
    </recommendedName>
</protein>
<evidence type="ECO:0000313" key="2">
    <source>
        <dbReference type="Proteomes" id="UP001626536"/>
    </source>
</evidence>
<organism evidence="1 2">
    <name type="scientific">Methylocapsa polymorpha</name>
    <dbReference type="NCBI Taxonomy" id="3080828"/>
    <lineage>
        <taxon>Bacteria</taxon>
        <taxon>Pseudomonadati</taxon>
        <taxon>Pseudomonadota</taxon>
        <taxon>Alphaproteobacteria</taxon>
        <taxon>Hyphomicrobiales</taxon>
        <taxon>Beijerinckiaceae</taxon>
        <taxon>Methylocapsa</taxon>
    </lineage>
</organism>
<gene>
    <name evidence="1" type="ORF">RZS28_12585</name>
</gene>
<sequence length="209" mass="22942">MTARPVAQYLARFGSRNPPDAVTAPQEELTCLPLAVQAPAEDHLLLIQMAREEGVAEGLAAARAEHAAALAQEKLLFEGRLSADRERWTKDESERLAEKLLMAFAAIEASIAASVARVLRAFLIDLLRRKAVDELSDDVRALLGGREHPIVEISGPTDLLAALRERLSRFPDAIEYAANQSADVKVVADQTIIETRIEAWIERINALSE</sequence>
<reference evidence="1 2" key="1">
    <citation type="submission" date="2023-10" db="EMBL/GenBank/DDBJ databases">
        <title>Novel methanotroph of the genus Methylocapsa from a subarctic wetland.</title>
        <authorList>
            <person name="Belova S.E."/>
            <person name="Oshkin I.Y."/>
            <person name="Miroshnikov K."/>
            <person name="Dedysh S.N."/>
        </authorList>
    </citation>
    <scope>NUCLEOTIDE SEQUENCE [LARGE SCALE GENOMIC DNA]</scope>
    <source>
        <strain evidence="1 2">RX1</strain>
    </source>
</reference>
<dbReference type="EMBL" id="CP136862">
    <property type="protein sequence ID" value="WOJ88648.1"/>
    <property type="molecule type" value="Genomic_DNA"/>
</dbReference>
<evidence type="ECO:0000313" key="1">
    <source>
        <dbReference type="EMBL" id="WOJ88648.1"/>
    </source>
</evidence>